<dbReference type="RefSeq" id="WP_082168728.1">
    <property type="nucleotide sequence ID" value="NZ_JYNL01000009.1"/>
</dbReference>
<comment type="caution">
    <text evidence="2">The sequence shown here is derived from an EMBL/GenBank/DDBJ whole genome shotgun (WGS) entry which is preliminary data.</text>
</comment>
<organism evidence="2 3">
    <name type="scientific">Mycolicibacterium chlorophenolicum</name>
    <dbReference type="NCBI Taxonomy" id="37916"/>
    <lineage>
        <taxon>Bacteria</taxon>
        <taxon>Bacillati</taxon>
        <taxon>Actinomycetota</taxon>
        <taxon>Actinomycetes</taxon>
        <taxon>Mycobacteriales</taxon>
        <taxon>Mycobacteriaceae</taxon>
        <taxon>Mycolicibacterium</taxon>
    </lineage>
</organism>
<dbReference type="AlphaFoldDB" id="A0A0J6WLR6"/>
<gene>
    <name evidence="2" type="ORF">MCHLDSM_01295</name>
</gene>
<dbReference type="EMBL" id="JYNL01000009">
    <property type="protein sequence ID" value="KMO82672.1"/>
    <property type="molecule type" value="Genomic_DNA"/>
</dbReference>
<name>A0A0J6WLR6_9MYCO</name>
<evidence type="ECO:0000313" key="3">
    <source>
        <dbReference type="Proteomes" id="UP000036513"/>
    </source>
</evidence>
<dbReference type="InterPro" id="IPR010985">
    <property type="entry name" value="Ribbon_hlx_hlx"/>
</dbReference>
<dbReference type="SUPFAM" id="SSF47598">
    <property type="entry name" value="Ribbon-helix-helix"/>
    <property type="match status" value="1"/>
</dbReference>
<evidence type="ECO:0000313" key="2">
    <source>
        <dbReference type="EMBL" id="KMO82672.1"/>
    </source>
</evidence>
<protein>
    <submittedName>
        <fullName evidence="2">Uncharacterized protein</fullName>
    </submittedName>
</protein>
<keyword evidence="3" id="KW-1185">Reference proteome</keyword>
<feature type="region of interest" description="Disordered" evidence="1">
    <location>
        <begin position="1"/>
        <end position="32"/>
    </location>
</feature>
<proteinExistence type="predicted"/>
<dbReference type="PATRIC" id="fig|37916.4.peg.1186"/>
<sequence>MTNSRPDKSKTARARGANQAAPTQPSAPRESRLTLDIPANLHHAMRMQATATKTPMVDEVTPLLLEHYADAMRRFPLPPVT</sequence>
<accession>A0A0J6WLR6</accession>
<dbReference type="GO" id="GO:0006355">
    <property type="term" value="P:regulation of DNA-templated transcription"/>
    <property type="evidence" value="ECO:0007669"/>
    <property type="project" value="InterPro"/>
</dbReference>
<dbReference type="STRING" id="37916.MCHLDSM_01295"/>
<reference evidence="2 3" key="1">
    <citation type="journal article" date="2015" name="Genome Biol. Evol.">
        <title>Characterization of Three Mycobacterium spp. with Potential Use in Bioremediation by Genome Sequencing and Comparative Genomics.</title>
        <authorList>
            <person name="Das S."/>
            <person name="Pettersson B.M."/>
            <person name="Behra P.R."/>
            <person name="Ramesh M."/>
            <person name="Dasgupta S."/>
            <person name="Bhattacharya A."/>
            <person name="Kirsebom L.A."/>
        </authorList>
    </citation>
    <scope>NUCLEOTIDE SEQUENCE [LARGE SCALE GENOMIC DNA]</scope>
    <source>
        <strain evidence="2 3">DSM 43826</strain>
    </source>
</reference>
<dbReference type="Proteomes" id="UP000036513">
    <property type="component" value="Unassembled WGS sequence"/>
</dbReference>
<feature type="compositionally biased region" description="Basic and acidic residues" evidence="1">
    <location>
        <begin position="1"/>
        <end position="10"/>
    </location>
</feature>
<evidence type="ECO:0000256" key="1">
    <source>
        <dbReference type="SAM" id="MobiDB-lite"/>
    </source>
</evidence>